<dbReference type="Gene3D" id="3.40.50.140">
    <property type="match status" value="1"/>
</dbReference>
<evidence type="ECO:0000259" key="12">
    <source>
        <dbReference type="PROSITE" id="PS52039"/>
    </source>
</evidence>
<feature type="domain" description="Toprim" evidence="11">
    <location>
        <begin position="3"/>
        <end position="136"/>
    </location>
</feature>
<evidence type="ECO:0000256" key="1">
    <source>
        <dbReference type="ARBA" id="ARBA00000213"/>
    </source>
</evidence>
<dbReference type="InterPro" id="IPR003602">
    <property type="entry name" value="Topo_IA_DNA-bd_dom"/>
</dbReference>
<dbReference type="EMBL" id="JAENHN010000002">
    <property type="protein sequence ID" value="MBK1809049.1"/>
    <property type="molecule type" value="Genomic_DNA"/>
</dbReference>
<protein>
    <recommendedName>
        <fullName evidence="3">DNA topoisomerase</fullName>
        <ecNumber evidence="3">5.6.2.1</ecNumber>
    </recommendedName>
    <alternativeName>
        <fullName evidence="10">Omega-protein</fullName>
    </alternativeName>
    <alternativeName>
        <fullName evidence="9">Relaxing enzyme</fullName>
    </alternativeName>
    <alternativeName>
        <fullName evidence="7">Swivelase</fullName>
    </alternativeName>
    <alternativeName>
        <fullName evidence="8">Untwisting enzyme</fullName>
    </alternativeName>
</protein>
<dbReference type="PRINTS" id="PR00417">
    <property type="entry name" value="PRTPISMRASEI"/>
</dbReference>
<dbReference type="EC" id="5.6.2.1" evidence="3"/>
<dbReference type="Gene3D" id="1.10.290.10">
    <property type="entry name" value="Topoisomerase I, domain 4"/>
    <property type="match status" value="1"/>
</dbReference>
<dbReference type="InterPro" id="IPR013826">
    <property type="entry name" value="Topo_IA_cen_sub3"/>
</dbReference>
<evidence type="ECO:0000256" key="2">
    <source>
        <dbReference type="ARBA" id="ARBA00009446"/>
    </source>
</evidence>
<dbReference type="CDD" id="cd03362">
    <property type="entry name" value="TOPRIM_TopoIA_TopoIII"/>
    <property type="match status" value="1"/>
</dbReference>
<dbReference type="PANTHER" id="PTHR11390:SF21">
    <property type="entry name" value="DNA TOPOISOMERASE 3-ALPHA"/>
    <property type="match status" value="1"/>
</dbReference>
<keyword evidence="6" id="KW-0413">Isomerase</keyword>
<sequence>MGKALFVTEKPSVAMEFIKLLKVNGRKGDGYVEGQDSIFTWCVGHMVTMCYPEAYDIRFKRWNLGELPFLPKEYKYDVIPNVKKQFDTVSSLLNRDDVDVVYVCTDSGREGEYIYRLVDQMAGAPSKTKKRVWIDSQTEEEIRRGIKEAKPLEEYDSLAASAYLRAKEDFLLGINFSRLLTLVYGRKVSEVLSEEKVVIAVGRVMSCVLGIVVNREREIRNFTKTSFYKVSVDLAKEEKSFDAEWKTVEGSKYYESPLLYNDSGFKTRKTAEELVEMLKPADLALIDEVKKTKETKYAPLLFNLAELQNECTKKFKISPDETLGVVQKLYEKKMLTYPRTDARVISTAVAKEISKTISKLTKFAYNPGIAENAVKIMKNNWTKDIAKSKYVDDSKITDHYAIIPTGEGEGAIRTLGKLEREIYELVVTRFLSIFFPPAKYSKVSITADILGEKFFKSIKVCIEKGYLEILKSDNKEEEENSFVWINELRKGSKLKIGEFSIKEGETSPPKRYTSGSMIIAMENAGKLIEDDELREQIKGSGIGTSATRAEIIKKLININYLMVNSKTQILTPTIKGEMIYEVISSSIPSLLNPILTASWEKGLKMVYEKEIEPSNFMGKLEDYTKNNIFRVKKQSNLNLIYKKLMDVKNTYGLAETK</sequence>
<dbReference type="Gene3D" id="2.70.20.10">
    <property type="entry name" value="Topoisomerase I, domain 3"/>
    <property type="match status" value="1"/>
</dbReference>
<dbReference type="SMART" id="SM00437">
    <property type="entry name" value="TOP1Ac"/>
    <property type="match status" value="1"/>
</dbReference>
<organism evidence="13 14">
    <name type="scientific">Clostridium yunnanense</name>
    <dbReference type="NCBI Taxonomy" id="2800325"/>
    <lineage>
        <taxon>Bacteria</taxon>
        <taxon>Bacillati</taxon>
        <taxon>Bacillota</taxon>
        <taxon>Clostridia</taxon>
        <taxon>Eubacteriales</taxon>
        <taxon>Clostridiaceae</taxon>
        <taxon>Clostridium</taxon>
    </lineage>
</organism>
<evidence type="ECO:0000256" key="8">
    <source>
        <dbReference type="ARBA" id="ARBA00031985"/>
    </source>
</evidence>
<dbReference type="PROSITE" id="PS52039">
    <property type="entry name" value="TOPO_IA_2"/>
    <property type="match status" value="1"/>
</dbReference>
<evidence type="ECO:0000256" key="9">
    <source>
        <dbReference type="ARBA" id="ARBA00032235"/>
    </source>
</evidence>
<evidence type="ECO:0000313" key="13">
    <source>
        <dbReference type="EMBL" id="MBK1809049.1"/>
    </source>
</evidence>
<dbReference type="Gene3D" id="1.10.460.10">
    <property type="entry name" value="Topoisomerase I, domain 2"/>
    <property type="match status" value="1"/>
</dbReference>
<comment type="similarity">
    <text evidence="2">Belongs to the type IA topoisomerase family.</text>
</comment>
<dbReference type="PANTHER" id="PTHR11390">
    <property type="entry name" value="PROKARYOTIC DNA TOPOISOMERASE"/>
    <property type="match status" value="1"/>
</dbReference>
<dbReference type="InterPro" id="IPR013824">
    <property type="entry name" value="Topo_IA_cen_sub1"/>
</dbReference>
<accession>A0ABS1EI58</accession>
<evidence type="ECO:0000256" key="5">
    <source>
        <dbReference type="ARBA" id="ARBA00023125"/>
    </source>
</evidence>
<dbReference type="InterPro" id="IPR013825">
    <property type="entry name" value="Topo_IA_cen_sub2"/>
</dbReference>
<evidence type="ECO:0000256" key="10">
    <source>
        <dbReference type="ARBA" id="ARBA00032877"/>
    </source>
</evidence>
<evidence type="ECO:0000256" key="3">
    <source>
        <dbReference type="ARBA" id="ARBA00012891"/>
    </source>
</evidence>
<dbReference type="InterPro" id="IPR023405">
    <property type="entry name" value="Topo_IA_core_domain"/>
</dbReference>
<dbReference type="Proteomes" id="UP000596739">
    <property type="component" value="Unassembled WGS sequence"/>
</dbReference>
<dbReference type="RefSeq" id="WP_200265594.1">
    <property type="nucleotide sequence ID" value="NZ_JAENHN010000002.1"/>
</dbReference>
<dbReference type="SMART" id="SM00493">
    <property type="entry name" value="TOPRIM"/>
    <property type="match status" value="1"/>
</dbReference>
<dbReference type="CDD" id="cd00186">
    <property type="entry name" value="TOP1Ac"/>
    <property type="match status" value="1"/>
</dbReference>
<dbReference type="InterPro" id="IPR034144">
    <property type="entry name" value="TOPRIM_TopoIII"/>
</dbReference>
<comment type="catalytic activity">
    <reaction evidence="1">
        <text>ATP-independent breakage of single-stranded DNA, followed by passage and rejoining.</text>
        <dbReference type="EC" id="5.6.2.1"/>
    </reaction>
</comment>
<gene>
    <name evidence="13" type="ORF">JHL18_00085</name>
</gene>
<evidence type="ECO:0000256" key="7">
    <source>
        <dbReference type="ARBA" id="ARBA00030003"/>
    </source>
</evidence>
<evidence type="ECO:0000256" key="4">
    <source>
        <dbReference type="ARBA" id="ARBA00023029"/>
    </source>
</evidence>
<evidence type="ECO:0000313" key="14">
    <source>
        <dbReference type="Proteomes" id="UP000596739"/>
    </source>
</evidence>
<dbReference type="PROSITE" id="PS00396">
    <property type="entry name" value="TOPO_IA_1"/>
    <property type="match status" value="1"/>
</dbReference>
<dbReference type="InterPro" id="IPR000380">
    <property type="entry name" value="Topo_IA"/>
</dbReference>
<name>A0ABS1EI58_9CLOT</name>
<reference evidence="14" key="1">
    <citation type="submission" date="2021-01" db="EMBL/GenBank/DDBJ databases">
        <title>Genome public.</title>
        <authorList>
            <person name="Liu C."/>
            <person name="Sun Q."/>
        </authorList>
    </citation>
    <scope>NUCLEOTIDE SEQUENCE [LARGE SCALE GENOMIC DNA]</scope>
    <source>
        <strain evidence="14">YIM B02505</strain>
    </source>
</reference>
<keyword evidence="4" id="KW-0799">Topoisomerase</keyword>
<dbReference type="Pfam" id="PF01751">
    <property type="entry name" value="Toprim"/>
    <property type="match status" value="1"/>
</dbReference>
<evidence type="ECO:0000256" key="6">
    <source>
        <dbReference type="ARBA" id="ARBA00023235"/>
    </source>
</evidence>
<dbReference type="InterPro" id="IPR003601">
    <property type="entry name" value="Topo_IA_2"/>
</dbReference>
<proteinExistence type="inferred from homology"/>
<dbReference type="PROSITE" id="PS50880">
    <property type="entry name" value="TOPRIM"/>
    <property type="match status" value="1"/>
</dbReference>
<feature type="domain" description="Topo IA-type catalytic" evidence="12">
    <location>
        <begin position="155"/>
        <end position="629"/>
    </location>
</feature>
<keyword evidence="5" id="KW-0238">DNA-binding</keyword>
<dbReference type="SMART" id="SM00436">
    <property type="entry name" value="TOP1Bc"/>
    <property type="match status" value="1"/>
</dbReference>
<evidence type="ECO:0000259" key="11">
    <source>
        <dbReference type="PROSITE" id="PS50880"/>
    </source>
</evidence>
<dbReference type="InterPro" id="IPR006171">
    <property type="entry name" value="TOPRIM_dom"/>
</dbReference>
<dbReference type="SUPFAM" id="SSF56712">
    <property type="entry name" value="Prokaryotic type I DNA topoisomerase"/>
    <property type="match status" value="1"/>
</dbReference>
<keyword evidence="14" id="KW-1185">Reference proteome</keyword>
<dbReference type="InterPro" id="IPR023406">
    <property type="entry name" value="Topo_IA_AS"/>
</dbReference>
<dbReference type="InterPro" id="IPR013497">
    <property type="entry name" value="Topo_IA_cen"/>
</dbReference>
<comment type="caution">
    <text evidence="13">The sequence shown here is derived from an EMBL/GenBank/DDBJ whole genome shotgun (WGS) entry which is preliminary data.</text>
</comment>
<dbReference type="Pfam" id="PF01131">
    <property type="entry name" value="Topoisom_bac"/>
    <property type="match status" value="1"/>
</dbReference>